<protein>
    <recommendedName>
        <fullName evidence="1">YchJ-like middle NTF2-like domain-containing protein</fullName>
    </recommendedName>
</protein>
<evidence type="ECO:0000313" key="3">
    <source>
        <dbReference type="Proteomes" id="UP001157974"/>
    </source>
</evidence>
<evidence type="ECO:0000313" key="2">
    <source>
        <dbReference type="EMBL" id="KAJ8902290.1"/>
    </source>
</evidence>
<dbReference type="InterPro" id="IPR032710">
    <property type="entry name" value="NTF2-like_dom_sf"/>
</dbReference>
<dbReference type="Gene3D" id="3.10.450.50">
    <property type="match status" value="1"/>
</dbReference>
<accession>A0AAV8UIE6</accession>
<dbReference type="Proteomes" id="UP001157974">
    <property type="component" value="Unassembled WGS sequence"/>
</dbReference>
<dbReference type="PANTHER" id="PTHR33747">
    <property type="entry name" value="UPF0225 PROTEIN SCO1677"/>
    <property type="match status" value="1"/>
</dbReference>
<comment type="caution">
    <text evidence="2">The sequence shown here is derived from an EMBL/GenBank/DDBJ whole genome shotgun (WGS) entry which is preliminary data.</text>
</comment>
<feature type="domain" description="YchJ-like middle NTF2-like" evidence="1">
    <location>
        <begin position="103"/>
        <end position="199"/>
    </location>
</feature>
<gene>
    <name evidence="2" type="ORF">NDN08_006697</name>
</gene>
<proteinExistence type="predicted"/>
<dbReference type="SUPFAM" id="SSF54427">
    <property type="entry name" value="NTF2-like"/>
    <property type="match status" value="1"/>
</dbReference>
<evidence type="ECO:0000259" key="1">
    <source>
        <dbReference type="Pfam" id="PF17775"/>
    </source>
</evidence>
<dbReference type="Pfam" id="PF17775">
    <property type="entry name" value="YchJ_M-like"/>
    <property type="match status" value="1"/>
</dbReference>
<sequence length="224" mass="26275">MAFVGFDVFGAIEFGQPRSSCTRTRRRPQHVLRSNPMERILNGIEEFVYGKDVADWFKKKKGTSEREVDRIPSDADCSCPCGSSKTYANCCRPFHKGESLPNALELLRSRYAAYYYRLPTYIMKTTHERNEDFAKSRRAWKNEITEFCLLHRFLSLEVLEQKVTQRETQFIMFRVTLLHEGVPASFIEQSKLQQDQGKFERTVNMMQLQMNEYFDILLGRSHMA</sequence>
<dbReference type="PANTHER" id="PTHR33747:SF1">
    <property type="entry name" value="ADENYLATE CYCLASE-ASSOCIATED CAP C-TERMINAL DOMAIN-CONTAINING PROTEIN"/>
    <property type="match status" value="1"/>
</dbReference>
<dbReference type="EMBL" id="JAMWBK010000009">
    <property type="protein sequence ID" value="KAJ8902290.1"/>
    <property type="molecule type" value="Genomic_DNA"/>
</dbReference>
<dbReference type="InterPro" id="IPR048469">
    <property type="entry name" value="YchJ-like_M"/>
</dbReference>
<reference evidence="2 3" key="1">
    <citation type="journal article" date="2023" name="Nat. Commun.">
        <title>Origin of minicircular mitochondrial genomes in red algae.</title>
        <authorList>
            <person name="Lee Y."/>
            <person name="Cho C.H."/>
            <person name="Lee Y.M."/>
            <person name="Park S.I."/>
            <person name="Yang J.H."/>
            <person name="West J.A."/>
            <person name="Bhattacharya D."/>
            <person name="Yoon H.S."/>
        </authorList>
    </citation>
    <scope>NUCLEOTIDE SEQUENCE [LARGE SCALE GENOMIC DNA]</scope>
    <source>
        <strain evidence="2 3">CCMP1338</strain>
        <tissue evidence="2">Whole cell</tissue>
    </source>
</reference>
<dbReference type="Pfam" id="PF02810">
    <property type="entry name" value="SEC-C"/>
    <property type="match status" value="1"/>
</dbReference>
<keyword evidence="3" id="KW-1185">Reference proteome</keyword>
<name>A0AAV8UIE6_9RHOD</name>
<dbReference type="AlphaFoldDB" id="A0AAV8UIE6"/>
<dbReference type="InterPro" id="IPR004027">
    <property type="entry name" value="SEC_C_motif"/>
</dbReference>
<organism evidence="2 3">
    <name type="scientific">Rhodosorus marinus</name>
    <dbReference type="NCBI Taxonomy" id="101924"/>
    <lineage>
        <taxon>Eukaryota</taxon>
        <taxon>Rhodophyta</taxon>
        <taxon>Stylonematophyceae</taxon>
        <taxon>Stylonematales</taxon>
        <taxon>Stylonemataceae</taxon>
        <taxon>Rhodosorus</taxon>
    </lineage>
</organism>